<proteinExistence type="predicted"/>
<evidence type="ECO:0000313" key="6">
    <source>
        <dbReference type="EMBL" id="RVV99605.1"/>
    </source>
</evidence>
<dbReference type="AlphaFoldDB" id="A0A438ALX7"/>
<dbReference type="InterPro" id="IPR024060">
    <property type="entry name" value="Ureidoglycolate_lyase_dom_sf"/>
</dbReference>
<dbReference type="InterPro" id="IPR007247">
    <property type="entry name" value="Ureidogly_lyase"/>
</dbReference>
<protein>
    <recommendedName>
        <fullName evidence="8">Ureidoglycolate hydrolase</fullName>
    </recommendedName>
</protein>
<evidence type="ECO:0000313" key="7">
    <source>
        <dbReference type="Proteomes" id="UP000285908"/>
    </source>
</evidence>
<comment type="caution">
    <text evidence="6">The sequence shown here is derived from an EMBL/GenBank/DDBJ whole genome shotgun (WGS) entry which is preliminary data.</text>
</comment>
<keyword evidence="2" id="KW-0659">Purine metabolism</keyword>
<dbReference type="PANTHER" id="PTHR21221:SF1">
    <property type="entry name" value="UREIDOGLYCOLATE LYASE"/>
    <property type="match status" value="1"/>
</dbReference>
<sequence>MVTGFLDATYRHRTLRRARRGRAGAGSDARRARCRGRHRADGARQRQGAAGPGRGGAAGRRARKLHACHGQAAGGADGRAEGADCRGCARCDRHRLPARGGAVGRYPRHGSRQLQKASGVITATLLTPEVFAPYGHVGRAGQGVVAEVREGQVRTTRSEIPFPHDPEAVDPSLDLHEVAPAAAPLKLLHAQRHPYSTQLFVPMQVSRWLVVVWPEGPAAPPVAFVAGPQDTVVYAPGVWHHGILALDTPALFAAFMWRTGRGDETESLPVLDPVTVDWPAP</sequence>
<reference evidence="6 7" key="1">
    <citation type="submission" date="2018-11" db="EMBL/GenBank/DDBJ databases">
        <title>Mesobaculum littorinae gen. nov., sp. nov., isolated from Littorina scabra that represents a novel genus of the order Rhodobacteraceae.</title>
        <authorList>
            <person name="Li F."/>
        </authorList>
    </citation>
    <scope>NUCLEOTIDE SEQUENCE [LARGE SCALE GENOMIC DNA]</scope>
    <source>
        <strain evidence="6 7">M0103</strain>
    </source>
</reference>
<dbReference type="Proteomes" id="UP000285908">
    <property type="component" value="Unassembled WGS sequence"/>
</dbReference>
<organism evidence="6 7">
    <name type="scientific">Mesobaculum littorinae</name>
    <dbReference type="NCBI Taxonomy" id="2486419"/>
    <lineage>
        <taxon>Bacteria</taxon>
        <taxon>Pseudomonadati</taxon>
        <taxon>Pseudomonadota</taxon>
        <taxon>Alphaproteobacteria</taxon>
        <taxon>Rhodobacterales</taxon>
        <taxon>Roseobacteraceae</taxon>
        <taxon>Mesobaculum</taxon>
    </lineage>
</organism>
<dbReference type="SUPFAM" id="SSF51182">
    <property type="entry name" value="RmlC-like cupins"/>
    <property type="match status" value="1"/>
</dbReference>
<dbReference type="GO" id="GO:0006144">
    <property type="term" value="P:purine nucleobase metabolic process"/>
    <property type="evidence" value="ECO:0007669"/>
    <property type="project" value="UniProtKB-KW"/>
</dbReference>
<evidence type="ECO:0000256" key="2">
    <source>
        <dbReference type="ARBA" id="ARBA00022631"/>
    </source>
</evidence>
<comment type="catalytic activity">
    <reaction evidence="4">
        <text>(S)-ureidoglycolate = urea + glyoxylate</text>
        <dbReference type="Rhea" id="RHEA:11304"/>
        <dbReference type="ChEBI" id="CHEBI:16199"/>
        <dbReference type="ChEBI" id="CHEBI:36655"/>
        <dbReference type="ChEBI" id="CHEBI:57296"/>
        <dbReference type="EC" id="4.3.2.3"/>
    </reaction>
</comment>
<dbReference type="PANTHER" id="PTHR21221">
    <property type="entry name" value="UREIDOGLYCOLATE HYDROLASE"/>
    <property type="match status" value="1"/>
</dbReference>
<evidence type="ECO:0000256" key="1">
    <source>
        <dbReference type="ARBA" id="ARBA00011738"/>
    </source>
</evidence>
<evidence type="ECO:0008006" key="8">
    <source>
        <dbReference type="Google" id="ProtNLM"/>
    </source>
</evidence>
<dbReference type="GO" id="GO:0050385">
    <property type="term" value="F:ureidoglycolate lyase activity"/>
    <property type="evidence" value="ECO:0007669"/>
    <property type="project" value="UniProtKB-EC"/>
</dbReference>
<comment type="subunit">
    <text evidence="1">Homodimer.</text>
</comment>
<gene>
    <name evidence="6" type="ORF">EKE94_02680</name>
</gene>
<evidence type="ECO:0000256" key="5">
    <source>
        <dbReference type="SAM" id="MobiDB-lite"/>
    </source>
</evidence>
<dbReference type="GO" id="GO:0004848">
    <property type="term" value="F:ureidoglycolate hydrolase activity"/>
    <property type="evidence" value="ECO:0007669"/>
    <property type="project" value="InterPro"/>
</dbReference>
<dbReference type="OrthoDB" id="9804602at2"/>
<accession>A0A438ALX7</accession>
<dbReference type="Gene3D" id="2.60.120.480">
    <property type="entry name" value="Ureidoglycolate hydrolase"/>
    <property type="match status" value="1"/>
</dbReference>
<feature type="region of interest" description="Disordered" evidence="5">
    <location>
        <begin position="17"/>
        <end position="62"/>
    </location>
</feature>
<dbReference type="GO" id="GO:0000256">
    <property type="term" value="P:allantoin catabolic process"/>
    <property type="evidence" value="ECO:0007669"/>
    <property type="project" value="InterPro"/>
</dbReference>
<evidence type="ECO:0000256" key="3">
    <source>
        <dbReference type="ARBA" id="ARBA00023239"/>
    </source>
</evidence>
<keyword evidence="3" id="KW-0456">Lyase</keyword>
<name>A0A438ALX7_9RHOB</name>
<dbReference type="InterPro" id="IPR011051">
    <property type="entry name" value="RmlC_Cupin_sf"/>
</dbReference>
<dbReference type="Pfam" id="PF04115">
    <property type="entry name" value="Ureidogly_lyase"/>
    <property type="match status" value="1"/>
</dbReference>
<evidence type="ECO:0000256" key="4">
    <source>
        <dbReference type="ARBA" id="ARBA00047684"/>
    </source>
</evidence>
<dbReference type="InterPro" id="IPR047233">
    <property type="entry name" value="UAH_cupin"/>
</dbReference>
<keyword evidence="7" id="KW-1185">Reference proteome</keyword>
<dbReference type="CDD" id="cd20298">
    <property type="entry name" value="cupin_UAH"/>
    <property type="match status" value="1"/>
</dbReference>
<dbReference type="EMBL" id="RQXX01000001">
    <property type="protein sequence ID" value="RVV99605.1"/>
    <property type="molecule type" value="Genomic_DNA"/>
</dbReference>